<proteinExistence type="predicted"/>
<keyword evidence="1 3" id="KW-0732">Signal</keyword>
<evidence type="ECO:0000259" key="4">
    <source>
        <dbReference type="PROSITE" id="PS50927"/>
    </source>
</evidence>
<name>A0A5J5BCJ8_9ASTE</name>
<feature type="domain" description="Bulb-type lectin" evidence="4">
    <location>
        <begin position="27"/>
        <end position="154"/>
    </location>
</feature>
<dbReference type="SUPFAM" id="SSF51110">
    <property type="entry name" value="alpha-D-mannose-specific plant lectins"/>
    <property type="match status" value="1"/>
</dbReference>
<organism evidence="5 6">
    <name type="scientific">Nyssa sinensis</name>
    <dbReference type="NCBI Taxonomy" id="561372"/>
    <lineage>
        <taxon>Eukaryota</taxon>
        <taxon>Viridiplantae</taxon>
        <taxon>Streptophyta</taxon>
        <taxon>Embryophyta</taxon>
        <taxon>Tracheophyta</taxon>
        <taxon>Spermatophyta</taxon>
        <taxon>Magnoliopsida</taxon>
        <taxon>eudicotyledons</taxon>
        <taxon>Gunneridae</taxon>
        <taxon>Pentapetalae</taxon>
        <taxon>asterids</taxon>
        <taxon>Cornales</taxon>
        <taxon>Nyssaceae</taxon>
        <taxon>Nyssa</taxon>
    </lineage>
</organism>
<gene>
    <name evidence="5" type="ORF">F0562_024662</name>
</gene>
<protein>
    <recommendedName>
        <fullName evidence="4">Bulb-type lectin domain-containing protein</fullName>
    </recommendedName>
</protein>
<evidence type="ECO:0000313" key="6">
    <source>
        <dbReference type="Proteomes" id="UP000325577"/>
    </source>
</evidence>
<dbReference type="SMART" id="SM00108">
    <property type="entry name" value="B_lectin"/>
    <property type="match status" value="1"/>
</dbReference>
<dbReference type="InterPro" id="IPR001480">
    <property type="entry name" value="Bulb-type_lectin_dom"/>
</dbReference>
<dbReference type="CDD" id="cd00028">
    <property type="entry name" value="B_lectin"/>
    <property type="match status" value="1"/>
</dbReference>
<feature type="chain" id="PRO_5023866182" description="Bulb-type lectin domain-containing protein" evidence="3">
    <location>
        <begin position="26"/>
        <end position="324"/>
    </location>
</feature>
<dbReference type="PROSITE" id="PS50927">
    <property type="entry name" value="BULB_LECTIN"/>
    <property type="match status" value="1"/>
</dbReference>
<evidence type="ECO:0000256" key="2">
    <source>
        <dbReference type="ARBA" id="ARBA00023180"/>
    </source>
</evidence>
<sequence length="324" mass="35912">MATKGKIVLILHLLCYLSFFGPSFSDTDTILQGHQFQDWDQLISANKSFKLQFFSPGTTNNRYLAIFYNKGPLMSFWKAAVWVANRDTSIPNASGNLMVDIDGNLKFSYISSGSHITIVLNSAPAKGNASVTLLDSGNLVMRELNSDGSPGQVLWQSFDCPTDTDKVPASGSFTLGGDPNGTSQLIIWWQGDVYWTSGLWHDGHFEFAPRLSHYDYPNFSYVSNEDEKYLTYLVTENDILTWYTMDSFGFVLERSVVAPFGACSLLEGPKTGCVKQKQPECRNQDNWFHEKRVSNGIDVPVSGGANDGIGIATSSHSDDYTVLQ</sequence>
<dbReference type="OrthoDB" id="1936886at2759"/>
<reference evidence="5 6" key="1">
    <citation type="submission" date="2019-09" db="EMBL/GenBank/DDBJ databases">
        <title>A chromosome-level genome assembly of the Chinese tupelo Nyssa sinensis.</title>
        <authorList>
            <person name="Yang X."/>
            <person name="Kang M."/>
            <person name="Yang Y."/>
            <person name="Xiong H."/>
            <person name="Wang M."/>
            <person name="Zhang Z."/>
            <person name="Wang Z."/>
            <person name="Wu H."/>
            <person name="Ma T."/>
            <person name="Liu J."/>
            <person name="Xi Z."/>
        </authorList>
    </citation>
    <scope>NUCLEOTIDE SEQUENCE [LARGE SCALE GENOMIC DNA]</scope>
    <source>
        <strain evidence="5">J267</strain>
        <tissue evidence="5">Leaf</tissue>
    </source>
</reference>
<evidence type="ECO:0000256" key="3">
    <source>
        <dbReference type="SAM" id="SignalP"/>
    </source>
</evidence>
<dbReference type="Proteomes" id="UP000325577">
    <property type="component" value="Linkage Group LG13"/>
</dbReference>
<evidence type="ECO:0000256" key="1">
    <source>
        <dbReference type="ARBA" id="ARBA00022729"/>
    </source>
</evidence>
<accession>A0A5J5BCJ8</accession>
<dbReference type="Pfam" id="PF01453">
    <property type="entry name" value="B_lectin"/>
    <property type="match status" value="1"/>
</dbReference>
<dbReference type="EMBL" id="CM018036">
    <property type="protein sequence ID" value="KAA8540419.1"/>
    <property type="molecule type" value="Genomic_DNA"/>
</dbReference>
<keyword evidence="6" id="KW-1185">Reference proteome</keyword>
<dbReference type="AlphaFoldDB" id="A0A5J5BCJ8"/>
<dbReference type="PANTHER" id="PTHR32444">
    <property type="entry name" value="BULB-TYPE LECTIN DOMAIN-CONTAINING PROTEIN"/>
    <property type="match status" value="1"/>
</dbReference>
<dbReference type="InterPro" id="IPR036426">
    <property type="entry name" value="Bulb-type_lectin_dom_sf"/>
</dbReference>
<dbReference type="PANTHER" id="PTHR32444:SF128">
    <property type="entry name" value="CURCULIN-LIKE (MANNOSE-BINDING) LECTIN FAMILY PROTEIN"/>
    <property type="match status" value="1"/>
</dbReference>
<evidence type="ECO:0000313" key="5">
    <source>
        <dbReference type="EMBL" id="KAA8540419.1"/>
    </source>
</evidence>
<dbReference type="Gene3D" id="2.90.10.10">
    <property type="entry name" value="Bulb-type lectin domain"/>
    <property type="match status" value="1"/>
</dbReference>
<keyword evidence="2" id="KW-0325">Glycoprotein</keyword>
<feature type="signal peptide" evidence="3">
    <location>
        <begin position="1"/>
        <end position="25"/>
    </location>
</feature>